<dbReference type="RefSeq" id="XP_019053955.1">
    <property type="nucleotide sequence ID" value="XM_019198410.1"/>
</dbReference>
<dbReference type="Proteomes" id="UP000189703">
    <property type="component" value="Unplaced"/>
</dbReference>
<accession>A0A1U8Q798</accession>
<evidence type="ECO:0000313" key="1">
    <source>
        <dbReference type="Proteomes" id="UP000189703"/>
    </source>
</evidence>
<dbReference type="eggNOG" id="KOG4621">
    <property type="taxonomic scope" value="Eukaryota"/>
</dbReference>
<proteinExistence type="predicted"/>
<dbReference type="OrthoDB" id="206796at2759"/>
<dbReference type="InterPro" id="IPR018616">
    <property type="entry name" value="GUCD1"/>
</dbReference>
<dbReference type="KEGG" id="nnu:104601147"/>
<dbReference type="Gene3D" id="3.90.70.10">
    <property type="entry name" value="Cysteine proteinases"/>
    <property type="match status" value="1"/>
</dbReference>
<name>A0A1U8Q798_NELNU</name>
<sequence>MWPLYIILNKLLKTEEENARGSNGGGSSFSVGYPFVHSLNGGKIYHAGLPRSHFVEVPHISQLYSWDCGLACVLMVLRTLGIEQCDLCSLAELCRTTSIWTVDLAYLLQKFSVSFSFFTITLGANPSFCIESFYKEQLPNDLVRVDRLFQKALESGINIQCRSISCKEISILILSGKYIAIVLVDQYKLRCRSWLEDVCVSAFYAGNSGYSGHYIVVCGYDAERDEFEIRDPASSRKCDKVSTGCLEEARKSFGTDEDLLLISLDKDKLLL</sequence>
<keyword evidence="1" id="KW-1185">Reference proteome</keyword>
<dbReference type="FunCoup" id="A0A1U8Q798">
    <property type="interactions" value="540"/>
</dbReference>
<protein>
    <submittedName>
        <fullName evidence="2">Protein GUCD1 isoform X1</fullName>
    </submittedName>
</protein>
<dbReference type="STRING" id="4432.A0A1U8Q798"/>
<gene>
    <name evidence="2" type="primary">LOC104601147</name>
</gene>
<evidence type="ECO:0000313" key="2">
    <source>
        <dbReference type="RefSeq" id="XP_019053955.1"/>
    </source>
</evidence>
<organism evidence="1 2">
    <name type="scientific">Nelumbo nucifera</name>
    <name type="common">Sacred lotus</name>
    <dbReference type="NCBI Taxonomy" id="4432"/>
    <lineage>
        <taxon>Eukaryota</taxon>
        <taxon>Viridiplantae</taxon>
        <taxon>Streptophyta</taxon>
        <taxon>Embryophyta</taxon>
        <taxon>Tracheophyta</taxon>
        <taxon>Spermatophyta</taxon>
        <taxon>Magnoliopsida</taxon>
        <taxon>Proteales</taxon>
        <taxon>Nelumbonaceae</taxon>
        <taxon>Nelumbo</taxon>
    </lineage>
</organism>
<reference evidence="2" key="1">
    <citation type="submission" date="2025-08" db="UniProtKB">
        <authorList>
            <consortium name="RefSeq"/>
        </authorList>
    </citation>
    <scope>IDENTIFICATION</scope>
</reference>
<dbReference type="AlphaFoldDB" id="A0A1U8Q798"/>
<dbReference type="PANTHER" id="PTHR31400">
    <property type="entry name" value="GUANYLYL CYCLASE DOMAIN CONTAINING PROTEIN 1 GUCD1"/>
    <property type="match status" value="1"/>
</dbReference>
<dbReference type="PANTHER" id="PTHR31400:SF1">
    <property type="entry name" value="PROTEIN GUCD1"/>
    <property type="match status" value="1"/>
</dbReference>
<dbReference type="GeneID" id="104601147"/>
<dbReference type="Pfam" id="PF09778">
    <property type="entry name" value="Guanylate_cyc_2"/>
    <property type="match status" value="1"/>
</dbReference>
<dbReference type="OMA" id="VQDIQKH"/>